<keyword evidence="2" id="KW-0106">Calcium</keyword>
<feature type="domain" description="EF-hand" evidence="3">
    <location>
        <begin position="84"/>
        <end position="119"/>
    </location>
</feature>
<dbReference type="Gene3D" id="1.10.238.10">
    <property type="entry name" value="EF-hand"/>
    <property type="match status" value="2"/>
</dbReference>
<proteinExistence type="predicted"/>
<name>A0A9D4TFZ6_CHLVU</name>
<evidence type="ECO:0000313" key="5">
    <source>
        <dbReference type="Proteomes" id="UP001055712"/>
    </source>
</evidence>
<organism evidence="4 5">
    <name type="scientific">Chlorella vulgaris</name>
    <name type="common">Green alga</name>
    <dbReference type="NCBI Taxonomy" id="3077"/>
    <lineage>
        <taxon>Eukaryota</taxon>
        <taxon>Viridiplantae</taxon>
        <taxon>Chlorophyta</taxon>
        <taxon>core chlorophytes</taxon>
        <taxon>Trebouxiophyceae</taxon>
        <taxon>Chlorellales</taxon>
        <taxon>Chlorellaceae</taxon>
        <taxon>Chlorella clade</taxon>
        <taxon>Chlorella</taxon>
    </lineage>
</organism>
<dbReference type="PROSITE" id="PS00018">
    <property type="entry name" value="EF_HAND_1"/>
    <property type="match status" value="4"/>
</dbReference>
<dbReference type="AlphaFoldDB" id="A0A9D4TFZ6"/>
<keyword evidence="1" id="KW-0677">Repeat</keyword>
<evidence type="ECO:0000259" key="3">
    <source>
        <dbReference type="PROSITE" id="PS50222"/>
    </source>
</evidence>
<dbReference type="Pfam" id="PF13499">
    <property type="entry name" value="EF-hand_7"/>
    <property type="match status" value="2"/>
</dbReference>
<protein>
    <recommendedName>
        <fullName evidence="3">EF-hand domain-containing protein</fullName>
    </recommendedName>
</protein>
<dbReference type="SMART" id="SM00054">
    <property type="entry name" value="EFh"/>
    <property type="match status" value="4"/>
</dbReference>
<dbReference type="SUPFAM" id="SSF47473">
    <property type="entry name" value="EF-hand"/>
    <property type="match status" value="1"/>
</dbReference>
<dbReference type="GO" id="GO:0016460">
    <property type="term" value="C:myosin II complex"/>
    <property type="evidence" value="ECO:0007669"/>
    <property type="project" value="TreeGrafter"/>
</dbReference>
<evidence type="ECO:0000256" key="2">
    <source>
        <dbReference type="ARBA" id="ARBA00022837"/>
    </source>
</evidence>
<dbReference type="EMBL" id="SIDB01000013">
    <property type="protein sequence ID" value="KAI3424476.1"/>
    <property type="molecule type" value="Genomic_DNA"/>
</dbReference>
<dbReference type="PANTHER" id="PTHR23048">
    <property type="entry name" value="MYOSIN LIGHT CHAIN 1, 3"/>
    <property type="match status" value="1"/>
</dbReference>
<dbReference type="FunFam" id="1.10.238.10:FF:000178">
    <property type="entry name" value="Calmodulin-2 A"/>
    <property type="match status" value="1"/>
</dbReference>
<dbReference type="InterPro" id="IPR002048">
    <property type="entry name" value="EF_hand_dom"/>
</dbReference>
<dbReference type="PROSITE" id="PS50222">
    <property type="entry name" value="EF_HAND_2"/>
    <property type="match status" value="4"/>
</dbReference>
<dbReference type="OrthoDB" id="26525at2759"/>
<evidence type="ECO:0000256" key="1">
    <source>
        <dbReference type="ARBA" id="ARBA00022737"/>
    </source>
</evidence>
<reference evidence="4" key="1">
    <citation type="journal article" date="2019" name="Plant J.">
        <title>Chlorella vulgaris genome assembly and annotation reveals the molecular basis for metabolic acclimation to high light conditions.</title>
        <authorList>
            <person name="Cecchin M."/>
            <person name="Marcolungo L."/>
            <person name="Rossato M."/>
            <person name="Girolomoni L."/>
            <person name="Cosentino E."/>
            <person name="Cuine S."/>
            <person name="Li-Beisson Y."/>
            <person name="Delledonne M."/>
            <person name="Ballottari M."/>
        </authorList>
    </citation>
    <scope>NUCLEOTIDE SEQUENCE</scope>
    <source>
        <strain evidence="4">211/11P</strain>
    </source>
</reference>
<keyword evidence="5" id="KW-1185">Reference proteome</keyword>
<feature type="domain" description="EF-hand" evidence="3">
    <location>
        <begin position="8"/>
        <end position="43"/>
    </location>
</feature>
<comment type="caution">
    <text evidence="4">The sequence shown here is derived from an EMBL/GenBank/DDBJ whole genome shotgun (WGS) entry which is preliminary data.</text>
</comment>
<feature type="domain" description="EF-hand" evidence="3">
    <location>
        <begin position="44"/>
        <end position="79"/>
    </location>
</feature>
<accession>A0A9D4TFZ6</accession>
<dbReference type="InterPro" id="IPR018247">
    <property type="entry name" value="EF_Hand_1_Ca_BS"/>
</dbReference>
<dbReference type="Proteomes" id="UP001055712">
    <property type="component" value="Unassembled WGS sequence"/>
</dbReference>
<reference evidence="4" key="2">
    <citation type="submission" date="2020-11" db="EMBL/GenBank/DDBJ databases">
        <authorList>
            <person name="Cecchin M."/>
            <person name="Marcolungo L."/>
            <person name="Rossato M."/>
            <person name="Girolomoni L."/>
            <person name="Cosentino E."/>
            <person name="Cuine S."/>
            <person name="Li-Beisson Y."/>
            <person name="Delledonne M."/>
            <person name="Ballottari M."/>
        </authorList>
    </citation>
    <scope>NUCLEOTIDE SEQUENCE</scope>
    <source>
        <strain evidence="4">211/11P</strain>
        <tissue evidence="4">Whole cell</tissue>
    </source>
</reference>
<sequence>MARKIGEKQEKELRAAFNMFDKDSSGSIDVSELKLVLRAMGQFPTPTELAELMQRMDADGNGEVDFQEFVNAMAGQQEEDELGDQLQELQDVFSLFDADGSGQLSADELQRALKILGVSMSTAEVELLIKEVDADGDGEISCDELLQYVLTFDEGAASGDVEQGSKPKS</sequence>
<dbReference type="InterPro" id="IPR011992">
    <property type="entry name" value="EF-hand-dom_pair"/>
</dbReference>
<dbReference type="PANTHER" id="PTHR23048:SF0">
    <property type="entry name" value="CALMODULIN LIKE 3"/>
    <property type="match status" value="1"/>
</dbReference>
<feature type="domain" description="EF-hand" evidence="3">
    <location>
        <begin position="120"/>
        <end position="155"/>
    </location>
</feature>
<dbReference type="GO" id="GO:0005509">
    <property type="term" value="F:calcium ion binding"/>
    <property type="evidence" value="ECO:0007669"/>
    <property type="project" value="InterPro"/>
</dbReference>
<dbReference type="InterPro" id="IPR050230">
    <property type="entry name" value="CALM/Myosin/TropC-like"/>
</dbReference>
<gene>
    <name evidence="4" type="ORF">D9Q98_010026</name>
</gene>
<evidence type="ECO:0000313" key="4">
    <source>
        <dbReference type="EMBL" id="KAI3424476.1"/>
    </source>
</evidence>